<evidence type="ECO:0000256" key="1">
    <source>
        <dbReference type="ARBA" id="ARBA00001946"/>
    </source>
</evidence>
<name>A0A850LEC5_9RHOB</name>
<feature type="domain" description="Nudix hydrolase" evidence="3">
    <location>
        <begin position="6"/>
        <end position="137"/>
    </location>
</feature>
<dbReference type="InterPro" id="IPR020084">
    <property type="entry name" value="NUDIX_hydrolase_CS"/>
</dbReference>
<dbReference type="AlphaFoldDB" id="A0A850LEC5"/>
<keyword evidence="2 4" id="KW-0378">Hydrolase</keyword>
<dbReference type="Proteomes" id="UP000565723">
    <property type="component" value="Unassembled WGS sequence"/>
</dbReference>
<organism evidence="4 5">
    <name type="scientific">Ruegeria pomeroyi</name>
    <dbReference type="NCBI Taxonomy" id="89184"/>
    <lineage>
        <taxon>Bacteria</taxon>
        <taxon>Pseudomonadati</taxon>
        <taxon>Pseudomonadota</taxon>
        <taxon>Alphaproteobacteria</taxon>
        <taxon>Rhodobacterales</taxon>
        <taxon>Roseobacteraceae</taxon>
        <taxon>Ruegeria</taxon>
    </lineage>
</organism>
<protein>
    <submittedName>
        <fullName evidence="4">NUDIX hydrolase</fullName>
    </submittedName>
</protein>
<sequence>MTQTASAFSGAKLALFLGAELLVIRRDDRPDIPFPDHWDLPGGGREGDESPLDCALRETREEVGLSVPADRVGWSLSYLRPMGRMWFFTAHLPAGYVDQIRFGNEGQGWRLMAPTDYVRHARAVPHFAEHLRLYLGSSDYNQARSGGER</sequence>
<dbReference type="PROSITE" id="PS51462">
    <property type="entry name" value="NUDIX"/>
    <property type="match status" value="1"/>
</dbReference>
<dbReference type="InterPro" id="IPR015797">
    <property type="entry name" value="NUDIX_hydrolase-like_dom_sf"/>
</dbReference>
<comment type="cofactor">
    <cofactor evidence="1">
        <name>Mg(2+)</name>
        <dbReference type="ChEBI" id="CHEBI:18420"/>
    </cofactor>
</comment>
<dbReference type="InterPro" id="IPR000086">
    <property type="entry name" value="NUDIX_hydrolase_dom"/>
</dbReference>
<dbReference type="SUPFAM" id="SSF55811">
    <property type="entry name" value="Nudix"/>
    <property type="match status" value="1"/>
</dbReference>
<dbReference type="PANTHER" id="PTHR43046">
    <property type="entry name" value="GDP-MANNOSE MANNOSYL HYDROLASE"/>
    <property type="match status" value="1"/>
</dbReference>
<dbReference type="Gene3D" id="3.90.79.10">
    <property type="entry name" value="Nucleoside Triphosphate Pyrophosphohydrolase"/>
    <property type="match status" value="1"/>
</dbReference>
<dbReference type="OMA" id="NTWELPG"/>
<dbReference type="EMBL" id="JABXIY010000011">
    <property type="protein sequence ID" value="NVK96097.1"/>
    <property type="molecule type" value="Genomic_DNA"/>
</dbReference>
<dbReference type="RefSeq" id="WP_011048963.1">
    <property type="nucleotide sequence ID" value="NZ_CP076685.1"/>
</dbReference>
<gene>
    <name evidence="4" type="ORF">HW564_04120</name>
</gene>
<evidence type="ECO:0000256" key="2">
    <source>
        <dbReference type="ARBA" id="ARBA00022801"/>
    </source>
</evidence>
<evidence type="ECO:0000259" key="3">
    <source>
        <dbReference type="PROSITE" id="PS51462"/>
    </source>
</evidence>
<evidence type="ECO:0000313" key="5">
    <source>
        <dbReference type="Proteomes" id="UP000565723"/>
    </source>
</evidence>
<dbReference type="PANTHER" id="PTHR43046:SF14">
    <property type="entry name" value="MUTT_NUDIX FAMILY PROTEIN"/>
    <property type="match status" value="1"/>
</dbReference>
<comment type="caution">
    <text evidence="4">The sequence shown here is derived from an EMBL/GenBank/DDBJ whole genome shotgun (WGS) entry which is preliminary data.</text>
</comment>
<dbReference type="PROSITE" id="PS00893">
    <property type="entry name" value="NUDIX_BOX"/>
    <property type="match status" value="1"/>
</dbReference>
<accession>A0A850LEC5</accession>
<dbReference type="Pfam" id="PF00293">
    <property type="entry name" value="NUDIX"/>
    <property type="match status" value="1"/>
</dbReference>
<dbReference type="GO" id="GO:0016787">
    <property type="term" value="F:hydrolase activity"/>
    <property type="evidence" value="ECO:0007669"/>
    <property type="project" value="UniProtKB-KW"/>
</dbReference>
<evidence type="ECO:0000313" key="4">
    <source>
        <dbReference type="EMBL" id="NVK96097.1"/>
    </source>
</evidence>
<reference evidence="4 5" key="1">
    <citation type="journal article" date="2020" name="Proc. Natl. Acad. Sci. U.S.A.">
        <title>Ecological drivers of bacterial community assembly in synthetic phycospheres.</title>
        <authorList>
            <person name="Fu H."/>
            <person name="Uchimiya M."/>
            <person name="Gore J."/>
            <person name="Moran M.A."/>
        </authorList>
    </citation>
    <scope>NUCLEOTIDE SEQUENCE [LARGE SCALE GENOMIC DNA]</scope>
    <source>
        <strain evidence="4">HF-Din03</strain>
    </source>
</reference>
<dbReference type="CDD" id="cd04682">
    <property type="entry name" value="NUDIX_Hydrolase"/>
    <property type="match status" value="1"/>
</dbReference>
<proteinExistence type="predicted"/>